<dbReference type="Pfam" id="PF00583">
    <property type="entry name" value="Acetyltransf_1"/>
    <property type="match status" value="1"/>
</dbReference>
<dbReference type="GO" id="GO:0008080">
    <property type="term" value="F:N-acetyltransferase activity"/>
    <property type="evidence" value="ECO:0007669"/>
    <property type="project" value="InterPro"/>
</dbReference>
<dbReference type="EMBL" id="JAATJJ010000001">
    <property type="protein sequence ID" value="NJB70538.1"/>
    <property type="molecule type" value="Genomic_DNA"/>
</dbReference>
<sequence length="162" mass="18392">MDTATIREIQQRDNAEVAKVVREVLVEMGVPKVGTAYADKALDIMYETYDVPKAAYFVVEDKGEIIGCCGVAQLENYDGNICELQKMYFLKEARGRGLGAKMINICLQRAMEYGYEKCYLETMPYMKEAQKLYQKSGFEYIDAPMGDTGHFSCPVWMLKTLS</sequence>
<organism evidence="3 4">
    <name type="scientific">Saonia flava</name>
    <dbReference type="NCBI Taxonomy" id="523696"/>
    <lineage>
        <taxon>Bacteria</taxon>
        <taxon>Pseudomonadati</taxon>
        <taxon>Bacteroidota</taxon>
        <taxon>Flavobacteriia</taxon>
        <taxon>Flavobacteriales</taxon>
        <taxon>Flavobacteriaceae</taxon>
        <taxon>Saonia</taxon>
    </lineage>
</organism>
<dbReference type="PANTHER" id="PTHR13947:SF37">
    <property type="entry name" value="LD18367P"/>
    <property type="match status" value="1"/>
</dbReference>
<name>A0A846QR07_9FLAO</name>
<dbReference type="CDD" id="cd04301">
    <property type="entry name" value="NAT_SF"/>
    <property type="match status" value="1"/>
</dbReference>
<dbReference type="Proteomes" id="UP000590442">
    <property type="component" value="Unassembled WGS sequence"/>
</dbReference>
<evidence type="ECO:0000313" key="4">
    <source>
        <dbReference type="Proteomes" id="UP000590442"/>
    </source>
</evidence>
<proteinExistence type="predicted"/>
<comment type="caution">
    <text evidence="3">The sequence shown here is derived from an EMBL/GenBank/DDBJ whole genome shotgun (WGS) entry which is preliminary data.</text>
</comment>
<dbReference type="InterPro" id="IPR050769">
    <property type="entry name" value="NAT_camello-type"/>
</dbReference>
<keyword evidence="4" id="KW-1185">Reference proteome</keyword>
<feature type="domain" description="N-acetyltransferase" evidence="2">
    <location>
        <begin position="4"/>
        <end position="162"/>
    </location>
</feature>
<evidence type="ECO:0000259" key="2">
    <source>
        <dbReference type="PROSITE" id="PS51186"/>
    </source>
</evidence>
<dbReference type="AlphaFoldDB" id="A0A846QR07"/>
<evidence type="ECO:0000256" key="1">
    <source>
        <dbReference type="ARBA" id="ARBA00022679"/>
    </source>
</evidence>
<dbReference type="InterPro" id="IPR000182">
    <property type="entry name" value="GNAT_dom"/>
</dbReference>
<keyword evidence="3" id="KW-0012">Acyltransferase</keyword>
<keyword evidence="1 3" id="KW-0808">Transferase</keyword>
<reference evidence="3 4" key="1">
    <citation type="submission" date="2020-03" db="EMBL/GenBank/DDBJ databases">
        <title>Genomic Encyclopedia of Type Strains, Phase IV (KMG-IV): sequencing the most valuable type-strain genomes for metagenomic binning, comparative biology and taxonomic classification.</title>
        <authorList>
            <person name="Goeker M."/>
        </authorList>
    </citation>
    <scope>NUCLEOTIDE SEQUENCE [LARGE SCALE GENOMIC DNA]</scope>
    <source>
        <strain evidence="3 4">DSM 29762</strain>
    </source>
</reference>
<accession>A0A846QR07</accession>
<dbReference type="Gene3D" id="3.40.630.30">
    <property type="match status" value="1"/>
</dbReference>
<gene>
    <name evidence="3" type="ORF">GGR42_001000</name>
</gene>
<dbReference type="SUPFAM" id="SSF55729">
    <property type="entry name" value="Acyl-CoA N-acyltransferases (Nat)"/>
    <property type="match status" value="1"/>
</dbReference>
<protein>
    <submittedName>
        <fullName evidence="3">Putative acetyltransferase</fullName>
        <ecNumber evidence="3">2.3.1.-</ecNumber>
    </submittedName>
</protein>
<dbReference type="PANTHER" id="PTHR13947">
    <property type="entry name" value="GNAT FAMILY N-ACETYLTRANSFERASE"/>
    <property type="match status" value="1"/>
</dbReference>
<evidence type="ECO:0000313" key="3">
    <source>
        <dbReference type="EMBL" id="NJB70538.1"/>
    </source>
</evidence>
<dbReference type="InterPro" id="IPR016181">
    <property type="entry name" value="Acyl_CoA_acyltransferase"/>
</dbReference>
<dbReference type="PROSITE" id="PS51186">
    <property type="entry name" value="GNAT"/>
    <property type="match status" value="1"/>
</dbReference>
<dbReference type="RefSeq" id="WP_167961428.1">
    <property type="nucleotide sequence ID" value="NZ_JAATJJ010000001.1"/>
</dbReference>
<dbReference type="EC" id="2.3.1.-" evidence="3"/>